<sequence>MEDTNPFLPVTNPGYVPLLVESYQTEAPIIRRRKPFKEQLMVVAGMLATGVSKKSNRVNNNLQAYPWDISMLLWQRSAFHFQPEKNWMNGMVSLLLPIQSKGVVWGNMVWVHAVSRDLINWMHLPFAMVADEWYDINGFWTGSATTLPNSQVIMLYTGSTNDSVRTQNLAYPANPSDPLLINWIKYSGIALVYNTNDFKNYTIEGILYAVSGPGMWECVDLYPEVESLRVSSTDFGKVEVKAGETIPLDVGLANQLDIIAEFEIDKEALDKAAETDEKFSCEKSGGAADRGALGPFGILVLAEETLTEQTPVYFYIVKGTGGTFRTFFCTDNSRSSKATDVSKQIYGGFVRVPESEKMSMRILVDIIQ</sequence>
<proteinExistence type="inferred from homology"/>
<dbReference type="InterPro" id="IPR013189">
    <property type="entry name" value="Glyco_hydro_32_C"/>
</dbReference>
<reference evidence="7 8" key="1">
    <citation type="journal article" date="2021" name="Commun. Biol.">
        <title>The genome of Shorea leprosula (Dipterocarpaceae) highlights the ecological relevance of drought in aseasonal tropical rainforests.</title>
        <authorList>
            <person name="Ng K.K.S."/>
            <person name="Kobayashi M.J."/>
            <person name="Fawcett J.A."/>
            <person name="Hatakeyama M."/>
            <person name="Paape T."/>
            <person name="Ng C.H."/>
            <person name="Ang C.C."/>
            <person name="Tnah L.H."/>
            <person name="Lee C.T."/>
            <person name="Nishiyama T."/>
            <person name="Sese J."/>
            <person name="O'Brien M.J."/>
            <person name="Copetti D."/>
            <person name="Mohd Noor M.I."/>
            <person name="Ong R.C."/>
            <person name="Putra M."/>
            <person name="Sireger I.Z."/>
            <person name="Indrioko S."/>
            <person name="Kosugi Y."/>
            <person name="Izuno A."/>
            <person name="Isagi Y."/>
            <person name="Lee S.L."/>
            <person name="Shimizu K.K."/>
        </authorList>
    </citation>
    <scope>NUCLEOTIDE SEQUENCE [LARGE SCALE GENOMIC DNA]</scope>
    <source>
        <strain evidence="7">214</strain>
    </source>
</reference>
<evidence type="ECO:0000259" key="6">
    <source>
        <dbReference type="Pfam" id="PF08244"/>
    </source>
</evidence>
<evidence type="ECO:0000256" key="2">
    <source>
        <dbReference type="ARBA" id="ARBA00022801"/>
    </source>
</evidence>
<dbReference type="InterPro" id="IPR023296">
    <property type="entry name" value="Glyco_hydro_beta-prop_sf"/>
</dbReference>
<keyword evidence="8" id="KW-1185">Reference proteome</keyword>
<dbReference type="AlphaFoldDB" id="A0AAV5LKY4"/>
<dbReference type="SMART" id="SM00640">
    <property type="entry name" value="Glyco_32"/>
    <property type="match status" value="1"/>
</dbReference>
<keyword evidence="3 4" id="KW-0326">Glycosidase</keyword>
<name>A0AAV5LKY4_9ROSI</name>
<comment type="caution">
    <text evidence="7">The sequence shown here is derived from an EMBL/GenBank/DDBJ whole genome shotgun (WGS) entry which is preliminary data.</text>
</comment>
<dbReference type="Pfam" id="PF00251">
    <property type="entry name" value="Glyco_hydro_32N"/>
    <property type="match status" value="1"/>
</dbReference>
<evidence type="ECO:0008006" key="9">
    <source>
        <dbReference type="Google" id="ProtNLM"/>
    </source>
</evidence>
<dbReference type="SUPFAM" id="SSF49899">
    <property type="entry name" value="Concanavalin A-like lectins/glucanases"/>
    <property type="match status" value="1"/>
</dbReference>
<evidence type="ECO:0000313" key="7">
    <source>
        <dbReference type="EMBL" id="GKV38090.1"/>
    </source>
</evidence>
<evidence type="ECO:0000256" key="3">
    <source>
        <dbReference type="ARBA" id="ARBA00023295"/>
    </source>
</evidence>
<dbReference type="InterPro" id="IPR013320">
    <property type="entry name" value="ConA-like_dom_sf"/>
</dbReference>
<dbReference type="Pfam" id="PF08244">
    <property type="entry name" value="Glyco_hydro_32C"/>
    <property type="match status" value="1"/>
</dbReference>
<dbReference type="GO" id="GO:0004553">
    <property type="term" value="F:hydrolase activity, hydrolyzing O-glycosyl compounds"/>
    <property type="evidence" value="ECO:0007669"/>
    <property type="project" value="InterPro"/>
</dbReference>
<dbReference type="InterPro" id="IPR013148">
    <property type="entry name" value="Glyco_hydro_32_N"/>
</dbReference>
<comment type="similarity">
    <text evidence="1 4">Belongs to the glycosyl hydrolase 32 family.</text>
</comment>
<dbReference type="Gene3D" id="2.115.10.20">
    <property type="entry name" value="Glycosyl hydrolase domain, family 43"/>
    <property type="match status" value="1"/>
</dbReference>
<evidence type="ECO:0000256" key="4">
    <source>
        <dbReference type="RuleBase" id="RU362110"/>
    </source>
</evidence>
<dbReference type="InterPro" id="IPR050551">
    <property type="entry name" value="Fructan_Metab_Enzymes"/>
</dbReference>
<evidence type="ECO:0000256" key="1">
    <source>
        <dbReference type="ARBA" id="ARBA00009902"/>
    </source>
</evidence>
<dbReference type="PANTHER" id="PTHR31953">
    <property type="entry name" value="BETA-FRUCTOFURANOSIDASE, INSOLUBLE ISOENZYME CWINV1-RELATED"/>
    <property type="match status" value="1"/>
</dbReference>
<dbReference type="EMBL" id="BPVZ01000126">
    <property type="protein sequence ID" value="GKV38090.1"/>
    <property type="molecule type" value="Genomic_DNA"/>
</dbReference>
<dbReference type="Proteomes" id="UP001054252">
    <property type="component" value="Unassembled WGS sequence"/>
</dbReference>
<dbReference type="Gene3D" id="2.60.120.560">
    <property type="entry name" value="Exo-inulinase, domain 1"/>
    <property type="match status" value="1"/>
</dbReference>
<protein>
    <recommendedName>
        <fullName evidence="9">Beta-fructofuranosidase</fullName>
    </recommendedName>
</protein>
<feature type="domain" description="Glycosyl hydrolase family 32 N-terminal" evidence="5">
    <location>
        <begin position="80"/>
        <end position="187"/>
    </location>
</feature>
<organism evidence="7 8">
    <name type="scientific">Rubroshorea leprosula</name>
    <dbReference type="NCBI Taxonomy" id="152421"/>
    <lineage>
        <taxon>Eukaryota</taxon>
        <taxon>Viridiplantae</taxon>
        <taxon>Streptophyta</taxon>
        <taxon>Embryophyta</taxon>
        <taxon>Tracheophyta</taxon>
        <taxon>Spermatophyta</taxon>
        <taxon>Magnoliopsida</taxon>
        <taxon>eudicotyledons</taxon>
        <taxon>Gunneridae</taxon>
        <taxon>Pentapetalae</taxon>
        <taxon>rosids</taxon>
        <taxon>malvids</taxon>
        <taxon>Malvales</taxon>
        <taxon>Dipterocarpaceae</taxon>
        <taxon>Rubroshorea</taxon>
    </lineage>
</organism>
<dbReference type="GO" id="GO:0005975">
    <property type="term" value="P:carbohydrate metabolic process"/>
    <property type="evidence" value="ECO:0007669"/>
    <property type="project" value="InterPro"/>
</dbReference>
<accession>A0AAV5LKY4</accession>
<dbReference type="InterPro" id="IPR001362">
    <property type="entry name" value="Glyco_hydro_32"/>
</dbReference>
<keyword evidence="2 4" id="KW-0378">Hydrolase</keyword>
<gene>
    <name evidence="7" type="ORF">SLEP1_g46036</name>
</gene>
<dbReference type="SUPFAM" id="SSF75005">
    <property type="entry name" value="Arabinanase/levansucrase/invertase"/>
    <property type="match status" value="1"/>
</dbReference>
<evidence type="ECO:0000259" key="5">
    <source>
        <dbReference type="Pfam" id="PF00251"/>
    </source>
</evidence>
<feature type="domain" description="Glycosyl hydrolase family 32 C-terminal" evidence="6">
    <location>
        <begin position="224"/>
        <end position="365"/>
    </location>
</feature>
<evidence type="ECO:0000313" key="8">
    <source>
        <dbReference type="Proteomes" id="UP001054252"/>
    </source>
</evidence>